<sequence length="296" mass="32442">SSARARDARQRQPADDDLMALWHCQPLAAGHISMQFGRDFDEERDPGNDEKEWGCCTPRAGRCTMAGAAAGRERRCPSPLATIHSLGNRSVLAAGPKSVEIRWRLDMRGDMGHGAGVRLCTRADNEGCGPGKMNGEGRCAARSSARAREHRQRRQAADNEEMVLGQRSLLAAGQNSVNFGRVYGRLIDSRERRDDGLGAPRGRAGNAAEGAPEAFKQVPEPAEHRFHRVRCLGMLILGLGDHDGDHADRVHGRRLRRVPCALYPCRTRLSSETNVLDEVEGNTGDGSEEWRGDVGY</sequence>
<proteinExistence type="predicted"/>
<feature type="region of interest" description="Disordered" evidence="1">
    <location>
        <begin position="135"/>
        <end position="159"/>
    </location>
</feature>
<accession>A0A4Y9XSD3</accession>
<organism evidence="2 3">
    <name type="scientific">Dentipellis fragilis</name>
    <dbReference type="NCBI Taxonomy" id="205917"/>
    <lineage>
        <taxon>Eukaryota</taxon>
        <taxon>Fungi</taxon>
        <taxon>Dikarya</taxon>
        <taxon>Basidiomycota</taxon>
        <taxon>Agaricomycotina</taxon>
        <taxon>Agaricomycetes</taxon>
        <taxon>Russulales</taxon>
        <taxon>Hericiaceae</taxon>
        <taxon>Dentipellis</taxon>
    </lineage>
</organism>
<evidence type="ECO:0000313" key="3">
    <source>
        <dbReference type="Proteomes" id="UP000298327"/>
    </source>
</evidence>
<reference evidence="2 3" key="1">
    <citation type="submission" date="2019-02" db="EMBL/GenBank/DDBJ databases">
        <title>Genome sequencing of the rare red list fungi Dentipellis fragilis.</title>
        <authorList>
            <person name="Buettner E."/>
            <person name="Kellner H."/>
        </authorList>
    </citation>
    <scope>NUCLEOTIDE SEQUENCE [LARGE SCALE GENOMIC DNA]</scope>
    <source>
        <strain evidence="2 3">DSM 105465</strain>
    </source>
</reference>
<keyword evidence="3" id="KW-1185">Reference proteome</keyword>
<feature type="non-terminal residue" evidence="2">
    <location>
        <position position="1"/>
    </location>
</feature>
<protein>
    <submittedName>
        <fullName evidence="2">Uncharacterized protein</fullName>
    </submittedName>
</protein>
<evidence type="ECO:0000256" key="1">
    <source>
        <dbReference type="SAM" id="MobiDB-lite"/>
    </source>
</evidence>
<gene>
    <name evidence="2" type="ORF">EVG20_g11001</name>
</gene>
<feature type="region of interest" description="Disordered" evidence="1">
    <location>
        <begin position="192"/>
        <end position="212"/>
    </location>
</feature>
<dbReference type="AlphaFoldDB" id="A0A4Y9XSD3"/>
<dbReference type="Proteomes" id="UP000298327">
    <property type="component" value="Unassembled WGS sequence"/>
</dbReference>
<name>A0A4Y9XSD3_9AGAM</name>
<comment type="caution">
    <text evidence="2">The sequence shown here is derived from an EMBL/GenBank/DDBJ whole genome shotgun (WGS) entry which is preliminary data.</text>
</comment>
<evidence type="ECO:0000313" key="2">
    <source>
        <dbReference type="EMBL" id="TFY51439.1"/>
    </source>
</evidence>
<dbReference type="EMBL" id="SEOQ01001517">
    <property type="protein sequence ID" value="TFY51439.1"/>
    <property type="molecule type" value="Genomic_DNA"/>
</dbReference>